<feature type="transmembrane region" description="Helical" evidence="1">
    <location>
        <begin position="75"/>
        <end position="96"/>
    </location>
</feature>
<feature type="non-terminal residue" evidence="2">
    <location>
        <position position="133"/>
    </location>
</feature>
<evidence type="ECO:0008006" key="4">
    <source>
        <dbReference type="Google" id="ProtNLM"/>
    </source>
</evidence>
<gene>
    <name evidence="2" type="ORF">BINO364_LOCUS4112</name>
</gene>
<keyword evidence="1" id="KW-0472">Membrane</keyword>
<protein>
    <recommendedName>
        <fullName evidence="4">EGF-like domain-containing protein</fullName>
    </recommendedName>
</protein>
<evidence type="ECO:0000256" key="1">
    <source>
        <dbReference type="SAM" id="Phobius"/>
    </source>
</evidence>
<organism evidence="2 3">
    <name type="scientific">Brenthis ino</name>
    <name type="common">lesser marbled fritillary</name>
    <dbReference type="NCBI Taxonomy" id="405034"/>
    <lineage>
        <taxon>Eukaryota</taxon>
        <taxon>Metazoa</taxon>
        <taxon>Ecdysozoa</taxon>
        <taxon>Arthropoda</taxon>
        <taxon>Hexapoda</taxon>
        <taxon>Insecta</taxon>
        <taxon>Pterygota</taxon>
        <taxon>Neoptera</taxon>
        <taxon>Endopterygota</taxon>
        <taxon>Lepidoptera</taxon>
        <taxon>Glossata</taxon>
        <taxon>Ditrysia</taxon>
        <taxon>Papilionoidea</taxon>
        <taxon>Nymphalidae</taxon>
        <taxon>Heliconiinae</taxon>
        <taxon>Argynnini</taxon>
        <taxon>Brenthis</taxon>
    </lineage>
</organism>
<evidence type="ECO:0000313" key="2">
    <source>
        <dbReference type="EMBL" id="CAH0717515.1"/>
    </source>
</evidence>
<keyword evidence="1" id="KW-0812">Transmembrane</keyword>
<evidence type="ECO:0000313" key="3">
    <source>
        <dbReference type="Proteomes" id="UP000838878"/>
    </source>
</evidence>
<accession>A0A8J9UZY6</accession>
<reference evidence="2" key="1">
    <citation type="submission" date="2021-12" db="EMBL/GenBank/DDBJ databases">
        <authorList>
            <person name="Martin H S."/>
        </authorList>
    </citation>
    <scope>NUCLEOTIDE SEQUENCE</scope>
</reference>
<proteinExistence type="predicted"/>
<keyword evidence="3" id="KW-1185">Reference proteome</keyword>
<dbReference type="EMBL" id="OV170232">
    <property type="protein sequence ID" value="CAH0717515.1"/>
    <property type="molecule type" value="Genomic_DNA"/>
</dbReference>
<dbReference type="Proteomes" id="UP000838878">
    <property type="component" value="Chromosome 12"/>
</dbReference>
<keyword evidence="1" id="KW-1133">Transmembrane helix</keyword>
<sequence length="133" mass="14806">MGIRIIDIIAAIILHFIHCAYTEHILFCNVTQLNSCPGKNHICNETSHQCVCLEGYDSEGDDCVPVTSDASSHDATAAVVSIFTIALVVFGLVLVIRKYNLIEYARQKINLRRNNDIMYEDVMIGQDDPPLVP</sequence>
<name>A0A8J9UZY6_9NEOP</name>
<dbReference type="OrthoDB" id="8190638at2759"/>
<dbReference type="AlphaFoldDB" id="A0A8J9UZY6"/>